<proteinExistence type="predicted"/>
<dbReference type="InterPro" id="IPR011467">
    <property type="entry name" value="DUF1573"/>
</dbReference>
<keyword evidence="3" id="KW-1185">Reference proteome</keyword>
<gene>
    <name evidence="2" type="ORF">OF897_17800</name>
</gene>
<reference evidence="2" key="1">
    <citation type="submission" date="2022-10" db="EMBL/GenBank/DDBJ databases">
        <title>Chryseobacterium sp. nov., a novel bacterial species.</title>
        <authorList>
            <person name="Cao Y."/>
        </authorList>
    </citation>
    <scope>NUCLEOTIDE SEQUENCE</scope>
    <source>
        <strain evidence="2">CCTCC AB2015118</strain>
    </source>
</reference>
<feature type="transmembrane region" description="Helical" evidence="1">
    <location>
        <begin position="5"/>
        <end position="22"/>
    </location>
</feature>
<accession>A0ABT3XVV5</accession>
<dbReference type="EMBL" id="JAOVZW010000023">
    <property type="protein sequence ID" value="MCX8525772.1"/>
    <property type="molecule type" value="Genomic_DNA"/>
</dbReference>
<dbReference type="Pfam" id="PF07610">
    <property type="entry name" value="DUF1573"/>
    <property type="match status" value="1"/>
</dbReference>
<keyword evidence="1" id="KW-0812">Transmembrane</keyword>
<dbReference type="Gene3D" id="2.60.40.10">
    <property type="entry name" value="Immunoglobulins"/>
    <property type="match status" value="1"/>
</dbReference>
<keyword evidence="1" id="KW-1133">Transmembrane helix</keyword>
<dbReference type="Proteomes" id="UP001073122">
    <property type="component" value="Unassembled WGS sequence"/>
</dbReference>
<comment type="caution">
    <text evidence="2">The sequence shown here is derived from an EMBL/GenBank/DDBJ whole genome shotgun (WGS) entry which is preliminary data.</text>
</comment>
<evidence type="ECO:0000313" key="2">
    <source>
        <dbReference type="EMBL" id="MCX8525772.1"/>
    </source>
</evidence>
<evidence type="ECO:0000313" key="3">
    <source>
        <dbReference type="Proteomes" id="UP001073122"/>
    </source>
</evidence>
<protein>
    <submittedName>
        <fullName evidence="2">DUF1573 domain-containing protein</fullName>
    </submittedName>
</protein>
<organism evidence="2 3">
    <name type="scientific">Chryseobacterium formosus</name>
    <dbReference type="NCBI Taxonomy" id="1537363"/>
    <lineage>
        <taxon>Bacteria</taxon>
        <taxon>Pseudomonadati</taxon>
        <taxon>Bacteroidota</taxon>
        <taxon>Flavobacteriia</taxon>
        <taxon>Flavobacteriales</taxon>
        <taxon>Weeksellaceae</taxon>
        <taxon>Chryseobacterium group</taxon>
        <taxon>Chryseobacterium</taxon>
    </lineage>
</organism>
<evidence type="ECO:0000256" key="1">
    <source>
        <dbReference type="SAM" id="Phobius"/>
    </source>
</evidence>
<dbReference type="InterPro" id="IPR013783">
    <property type="entry name" value="Ig-like_fold"/>
</dbReference>
<sequence length="139" mass="15893">MSKKYLYIIIGILVLIIIGFATHETTTTLIIKDKEDGTTVDFGILKKKNTSTKNYTFKYVNKMHDSLKVYDVLDGCDCTISNVKKGFYLRNDTITVETNYNPNKYKDQGLTVKQIFLVTNKTISKFDTIYPLTLKGIVE</sequence>
<keyword evidence="1" id="KW-0472">Membrane</keyword>
<dbReference type="RefSeq" id="WP_267267023.1">
    <property type="nucleotide sequence ID" value="NZ_JAOVZW010000023.1"/>
</dbReference>
<name>A0ABT3XVV5_9FLAO</name>